<dbReference type="AlphaFoldDB" id="A0A8T2UNL2"/>
<dbReference type="SMART" id="SM00028">
    <property type="entry name" value="TPR"/>
    <property type="match status" value="2"/>
</dbReference>
<accession>A0A8T2UNL2</accession>
<evidence type="ECO:0000313" key="3">
    <source>
        <dbReference type="Proteomes" id="UP000825935"/>
    </source>
</evidence>
<keyword evidence="1" id="KW-0812">Transmembrane</keyword>
<feature type="transmembrane region" description="Helical" evidence="1">
    <location>
        <begin position="7"/>
        <end position="26"/>
    </location>
</feature>
<gene>
    <name evidence="2" type="ORF">KP509_05G087000</name>
</gene>
<evidence type="ECO:0000313" key="2">
    <source>
        <dbReference type="EMBL" id="KAH7437751.1"/>
    </source>
</evidence>
<comment type="caution">
    <text evidence="2">The sequence shown here is derived from an EMBL/GenBank/DDBJ whole genome shotgun (WGS) entry which is preliminary data.</text>
</comment>
<keyword evidence="1" id="KW-1133">Transmembrane helix</keyword>
<proteinExistence type="predicted"/>
<keyword evidence="3" id="KW-1185">Reference proteome</keyword>
<dbReference type="Gene3D" id="1.25.40.10">
    <property type="entry name" value="Tetratricopeptide repeat domain"/>
    <property type="match status" value="1"/>
</dbReference>
<evidence type="ECO:0000256" key="1">
    <source>
        <dbReference type="SAM" id="Phobius"/>
    </source>
</evidence>
<protein>
    <submittedName>
        <fullName evidence="2">Uncharacterized protein</fullName>
    </submittedName>
</protein>
<dbReference type="InterPro" id="IPR011990">
    <property type="entry name" value="TPR-like_helical_dom_sf"/>
</dbReference>
<keyword evidence="1" id="KW-0472">Membrane</keyword>
<dbReference type="OrthoDB" id="1922585at2759"/>
<dbReference type="Proteomes" id="UP000825935">
    <property type="component" value="Chromosome 5"/>
</dbReference>
<dbReference type="InterPro" id="IPR019734">
    <property type="entry name" value="TPR_rpt"/>
</dbReference>
<reference evidence="2" key="1">
    <citation type="submission" date="2021-08" db="EMBL/GenBank/DDBJ databases">
        <title>WGS assembly of Ceratopteris richardii.</title>
        <authorList>
            <person name="Marchant D.B."/>
            <person name="Chen G."/>
            <person name="Jenkins J."/>
            <person name="Shu S."/>
            <person name="Leebens-Mack J."/>
            <person name="Grimwood J."/>
            <person name="Schmutz J."/>
            <person name="Soltis P."/>
            <person name="Soltis D."/>
            <person name="Chen Z.-H."/>
        </authorList>
    </citation>
    <scope>NUCLEOTIDE SEQUENCE</scope>
    <source>
        <strain evidence="2">Whitten #5841</strain>
        <tissue evidence="2">Leaf</tissue>
    </source>
</reference>
<dbReference type="EMBL" id="CM035410">
    <property type="protein sequence ID" value="KAH7437751.1"/>
    <property type="molecule type" value="Genomic_DNA"/>
</dbReference>
<sequence length="746" mass="84702">MRLYFSLSFYFIFCISCFPIIILGLWKPFTYVQNACVRARASSRERARERERQLIGATASYSALAESERQIPLTRLCFSHLLCSPEANRDFDLLVIHSKHVFIFPPPHAFVMASSSSGSTIQLRRTNMSRTRAGFRVPCCFASLQMADRELEKAKLLISKRKKEHVEAALEQVESALELRPHWEDALELKARILLYLRKFKDVIELLRDHLPSLQQPPQSSACQPLTRRFTSSPQTTPMGFHESQVSTPSKEKCPLIYEESGRTEEMIAPSRVLKCRFSVTKLRHALSRSLSGALFLSHAKAERQKQWRWLVLGQACFHLGMLDDAMALLQRVKKYVSDDSRRQSNGMREDIFCMDTSIETASNHPAIRAEWEQILHMLSSIKSLMRRRSVAIAALEAGIYEESVRHFSKIIDNRKGNAPQGFIADCYLYRAVAYQAMGRVVDAIADCNRSLVLSPHCSIQALSVRASLYEMVRCYSDCLLDLQQLKMIYEASLRYQSIIPELIGGAASPLWQPHLLKIDFAGGLEYINNKIATTRQRLSSASLLDAFTILDMPRNCSMEDVEKAYLLISLKHQVDKELQFIDKRDLTLLQDQRDPEIVKEEARASAVRLSQLIHKAYVKVLSSIAQDETDQHTEMSVCSASEEEEEEEEVGKLGFMEAGLKEHMFRVTGYEKSVRSSDADKESDLVEEEDNDLCDFCQPFGGFSSSKLANLLSYVLSTDLPLSSFAACPADWSLPQYQPQPLPVT</sequence>
<dbReference type="PANTHER" id="PTHR46816:SF2">
    <property type="entry name" value="J DOMAIN-CONTAINING PROTEIN"/>
    <property type="match status" value="1"/>
</dbReference>
<dbReference type="PANTHER" id="PTHR46816">
    <property type="entry name" value="OS01G0273500 PROTEIN"/>
    <property type="match status" value="1"/>
</dbReference>
<dbReference type="OMA" id="EISAHTW"/>
<dbReference type="SUPFAM" id="SSF48452">
    <property type="entry name" value="TPR-like"/>
    <property type="match status" value="2"/>
</dbReference>
<organism evidence="2 3">
    <name type="scientific">Ceratopteris richardii</name>
    <name type="common">Triangle waterfern</name>
    <dbReference type="NCBI Taxonomy" id="49495"/>
    <lineage>
        <taxon>Eukaryota</taxon>
        <taxon>Viridiplantae</taxon>
        <taxon>Streptophyta</taxon>
        <taxon>Embryophyta</taxon>
        <taxon>Tracheophyta</taxon>
        <taxon>Polypodiopsida</taxon>
        <taxon>Polypodiidae</taxon>
        <taxon>Polypodiales</taxon>
        <taxon>Pteridineae</taxon>
        <taxon>Pteridaceae</taxon>
        <taxon>Parkerioideae</taxon>
        <taxon>Ceratopteris</taxon>
    </lineage>
</organism>
<name>A0A8T2UNL2_CERRI</name>